<dbReference type="AlphaFoldDB" id="A0A0M0BTE5"/>
<organism evidence="1 2">
    <name type="scientific">miscellaneous Crenarchaeota group-1 archaeon SG8-32-1</name>
    <dbReference type="NCBI Taxonomy" id="1685124"/>
    <lineage>
        <taxon>Archaea</taxon>
        <taxon>Candidatus Bathyarchaeota</taxon>
        <taxon>MCG-1</taxon>
    </lineage>
</organism>
<dbReference type="InterPro" id="IPR036504">
    <property type="entry name" value="CGI121/TPRKB_sf"/>
</dbReference>
<accession>A0A0M0BTE5</accession>
<name>A0A0M0BTE5_9ARCH</name>
<dbReference type="Gene3D" id="3.30.2380.10">
    <property type="entry name" value="CGI121/TPRKB"/>
    <property type="match status" value="1"/>
</dbReference>
<dbReference type="EMBL" id="LFWU01000086">
    <property type="protein sequence ID" value="KON31887.1"/>
    <property type="molecule type" value="Genomic_DNA"/>
</dbReference>
<evidence type="ECO:0000313" key="1">
    <source>
        <dbReference type="EMBL" id="KON31887.1"/>
    </source>
</evidence>
<dbReference type="Proteomes" id="UP000037237">
    <property type="component" value="Unassembled WGS sequence"/>
</dbReference>
<comment type="caution">
    <text evidence="1">The sequence shown here is derived from an EMBL/GenBank/DDBJ whole genome shotgun (WGS) entry which is preliminary data.</text>
</comment>
<gene>
    <name evidence="1" type="ORF">AC477_03710</name>
</gene>
<sequence length="93" mass="10607">MLGIKQDTFEVAVLILIENSSKKSEYLKLISNIISGERDDSVLDLTDEKFWNIKQLFEISDLELEAKLQKEGQEKQALVDLVIEHMALLGTRS</sequence>
<protein>
    <submittedName>
        <fullName evidence="1">Uncharacterized protein</fullName>
    </submittedName>
</protein>
<reference evidence="1 2" key="1">
    <citation type="submission" date="2015-06" db="EMBL/GenBank/DDBJ databases">
        <title>New insights into the roles of widespread benthic archaea in carbon and nitrogen cycling.</title>
        <authorList>
            <person name="Lazar C.S."/>
            <person name="Baker B.J."/>
            <person name="Seitz K.W."/>
            <person name="Hyde A.S."/>
            <person name="Dick G.J."/>
            <person name="Hinrichs K.-U."/>
            <person name="Teske A.P."/>
        </authorList>
    </citation>
    <scope>NUCLEOTIDE SEQUENCE [LARGE SCALE GENOMIC DNA]</scope>
    <source>
        <strain evidence="1">SG8-32-1</strain>
    </source>
</reference>
<proteinExistence type="predicted"/>
<evidence type="ECO:0000313" key="2">
    <source>
        <dbReference type="Proteomes" id="UP000037237"/>
    </source>
</evidence>